<reference evidence="2 3" key="1">
    <citation type="submission" date="2018-08" db="EMBL/GenBank/DDBJ databases">
        <title>Genomic Encyclopedia of Archaeal and Bacterial Type Strains, Phase II (KMG-II): from individual species to whole genera.</title>
        <authorList>
            <person name="Goeker M."/>
        </authorList>
    </citation>
    <scope>NUCLEOTIDE SEQUENCE [LARGE SCALE GENOMIC DNA]</scope>
    <source>
        <strain evidence="2 3">DSM 582</strain>
    </source>
</reference>
<feature type="compositionally biased region" description="Pro residues" evidence="1">
    <location>
        <begin position="75"/>
        <end position="86"/>
    </location>
</feature>
<feature type="region of interest" description="Disordered" evidence="1">
    <location>
        <begin position="72"/>
        <end position="103"/>
    </location>
</feature>
<organism evidence="2 3">
    <name type="scientific">Paracoccus versutus</name>
    <name type="common">Thiobacillus versutus</name>
    <dbReference type="NCBI Taxonomy" id="34007"/>
    <lineage>
        <taxon>Bacteria</taxon>
        <taxon>Pseudomonadati</taxon>
        <taxon>Pseudomonadota</taxon>
        <taxon>Alphaproteobacteria</taxon>
        <taxon>Rhodobacterales</taxon>
        <taxon>Paracoccaceae</taxon>
        <taxon>Paracoccus</taxon>
    </lineage>
</organism>
<name>A0AAQ0HH50_PARVE</name>
<dbReference type="Proteomes" id="UP000256794">
    <property type="component" value="Unassembled WGS sequence"/>
</dbReference>
<protein>
    <submittedName>
        <fullName evidence="2">Uncharacterized protein</fullName>
    </submittedName>
</protein>
<evidence type="ECO:0000313" key="3">
    <source>
        <dbReference type="Proteomes" id="UP000256794"/>
    </source>
</evidence>
<evidence type="ECO:0000256" key="1">
    <source>
        <dbReference type="SAM" id="MobiDB-lite"/>
    </source>
</evidence>
<accession>A0AAQ0HH50</accession>
<proteinExistence type="predicted"/>
<keyword evidence="3" id="KW-1185">Reference proteome</keyword>
<sequence>MFARALHGGGHGGELVAPIDLPRDACRLATGFEITKEILHMGLAGYRVAASKPGRRAGIQRGDFARPAFFFGYPPQAPPDHSPKAPPRACSGKTSLDETPEFP</sequence>
<dbReference type="EMBL" id="QUMX01000016">
    <property type="protein sequence ID" value="REG46173.1"/>
    <property type="molecule type" value="Genomic_DNA"/>
</dbReference>
<comment type="caution">
    <text evidence="2">The sequence shown here is derived from an EMBL/GenBank/DDBJ whole genome shotgun (WGS) entry which is preliminary data.</text>
</comment>
<evidence type="ECO:0000313" key="2">
    <source>
        <dbReference type="EMBL" id="REG46173.1"/>
    </source>
</evidence>
<dbReference type="AlphaFoldDB" id="A0AAQ0HH50"/>
<gene>
    <name evidence="2" type="ORF">ATH84_101633</name>
</gene>